<feature type="region of interest" description="Disordered" evidence="4">
    <location>
        <begin position="102"/>
        <end position="129"/>
    </location>
</feature>
<feature type="compositionally biased region" description="Basic and acidic residues" evidence="4">
    <location>
        <begin position="349"/>
        <end position="360"/>
    </location>
</feature>
<evidence type="ECO:0000256" key="4">
    <source>
        <dbReference type="SAM" id="MobiDB-lite"/>
    </source>
</evidence>
<proteinExistence type="inferred from homology"/>
<feature type="compositionally biased region" description="Basic residues" evidence="4">
    <location>
        <begin position="331"/>
        <end position="345"/>
    </location>
</feature>
<feature type="domain" description="Ribosomal RNA-processing protein 14 N-terminal" evidence="6">
    <location>
        <begin position="22"/>
        <end position="81"/>
    </location>
</feature>
<feature type="compositionally biased region" description="Basic and acidic residues" evidence="4">
    <location>
        <begin position="154"/>
        <end position="170"/>
    </location>
</feature>
<dbReference type="PANTHER" id="PTHR14369:SF0">
    <property type="entry name" value="SURFEIT LOCUS PROTEIN 6"/>
    <property type="match status" value="1"/>
</dbReference>
<evidence type="ECO:0000313" key="7">
    <source>
        <dbReference type="EMBL" id="GAA0138425.1"/>
    </source>
</evidence>
<dbReference type="GO" id="GO:0042273">
    <property type="term" value="P:ribosomal large subunit biogenesis"/>
    <property type="evidence" value="ECO:0007669"/>
    <property type="project" value="TreeGrafter"/>
</dbReference>
<keyword evidence="8" id="KW-1185">Reference proteome</keyword>
<evidence type="ECO:0000313" key="8">
    <source>
        <dbReference type="Proteomes" id="UP001454036"/>
    </source>
</evidence>
<dbReference type="GO" id="GO:0003677">
    <property type="term" value="F:DNA binding"/>
    <property type="evidence" value="ECO:0007669"/>
    <property type="project" value="TreeGrafter"/>
</dbReference>
<comment type="similarity">
    <text evidence="2">Belongs to the SURF6 family.</text>
</comment>
<feature type="compositionally biased region" description="Basic and acidic residues" evidence="4">
    <location>
        <begin position="298"/>
        <end position="313"/>
    </location>
</feature>
<evidence type="ECO:0000256" key="2">
    <source>
        <dbReference type="ARBA" id="ARBA00005904"/>
    </source>
</evidence>
<dbReference type="Pfam" id="PF04935">
    <property type="entry name" value="SURF6"/>
    <property type="match status" value="1"/>
</dbReference>
<organism evidence="7 8">
    <name type="scientific">Lithospermum erythrorhizon</name>
    <name type="common">Purple gromwell</name>
    <name type="synonym">Lithospermum officinale var. erythrorhizon</name>
    <dbReference type="NCBI Taxonomy" id="34254"/>
    <lineage>
        <taxon>Eukaryota</taxon>
        <taxon>Viridiplantae</taxon>
        <taxon>Streptophyta</taxon>
        <taxon>Embryophyta</taxon>
        <taxon>Tracheophyta</taxon>
        <taxon>Spermatophyta</taxon>
        <taxon>Magnoliopsida</taxon>
        <taxon>eudicotyledons</taxon>
        <taxon>Gunneridae</taxon>
        <taxon>Pentapetalae</taxon>
        <taxon>asterids</taxon>
        <taxon>lamiids</taxon>
        <taxon>Boraginales</taxon>
        <taxon>Boraginaceae</taxon>
        <taxon>Boraginoideae</taxon>
        <taxon>Lithospermeae</taxon>
        <taxon>Lithospermum</taxon>
    </lineage>
</organism>
<feature type="compositionally biased region" description="Basic and acidic residues" evidence="4">
    <location>
        <begin position="249"/>
        <end position="266"/>
    </location>
</feature>
<sequence>MKKKSTTTSAAASPDIKSLIPKHTEFFDNLISLIPGKFYLSNDDADSKPYFKGLSKAAKASFKQQTRQNIKLARRNRHDPEKISQSSTLDLLKQSLIKPEKIDEIENNNDDEDDINDLEETDKVENKDRSIGSESLTYEELRLRLKRKIELLRGNRGGEKLGKKAREGERKPKRHNENEEEGGENGGRGRNVDEVVEKGIEFGKLRNVDEVVEKGIEFGKLRIGDDQEKGVKKRKRKMPKAKELERAQRLEEMKRENPVVAEKESWKAATSRAYGAKVHDDPKLLKESIKKQKRKMVKSAEKWKERLDKTNKMKRDRQQKRTDNIAERAKDKKSRKIAKREKKLLRPGFEGRKEGYITKT</sequence>
<dbReference type="AlphaFoldDB" id="A0AAV3NK16"/>
<dbReference type="PANTHER" id="PTHR14369">
    <property type="entry name" value="SURFEIT LOCUS PROTEIN 6"/>
    <property type="match status" value="1"/>
</dbReference>
<evidence type="ECO:0000259" key="5">
    <source>
        <dbReference type="Pfam" id="PF04935"/>
    </source>
</evidence>
<comment type="subcellular location">
    <subcellularLocation>
        <location evidence="1">Nucleus</location>
    </subcellularLocation>
</comment>
<keyword evidence="3" id="KW-0539">Nucleus</keyword>
<dbReference type="EMBL" id="BAABME010029851">
    <property type="protein sequence ID" value="GAA0138425.1"/>
    <property type="molecule type" value="Genomic_DNA"/>
</dbReference>
<dbReference type="GO" id="GO:0005730">
    <property type="term" value="C:nucleolus"/>
    <property type="evidence" value="ECO:0007669"/>
    <property type="project" value="TreeGrafter"/>
</dbReference>
<feature type="domain" description="Ribosomal RNA-processing protein 14/surfeit locus protein 6 C-terminal" evidence="5">
    <location>
        <begin position="163"/>
        <end position="336"/>
    </location>
</feature>
<feature type="compositionally biased region" description="Acidic residues" evidence="4">
    <location>
        <begin position="105"/>
        <end position="120"/>
    </location>
</feature>
<evidence type="ECO:0000256" key="3">
    <source>
        <dbReference type="ARBA" id="ARBA00023242"/>
    </source>
</evidence>
<protein>
    <submittedName>
        <fullName evidence="7">RNA metabolism protein</fullName>
    </submittedName>
</protein>
<feature type="compositionally biased region" description="Basic and acidic residues" evidence="4">
    <location>
        <begin position="319"/>
        <end position="330"/>
    </location>
</feature>
<accession>A0AAV3NK16</accession>
<reference evidence="7 8" key="1">
    <citation type="submission" date="2024-01" db="EMBL/GenBank/DDBJ databases">
        <title>The complete chloroplast genome sequence of Lithospermum erythrorhizon: insights into the phylogenetic relationship among Boraginaceae species and the maternal lineages of purple gromwells.</title>
        <authorList>
            <person name="Okada T."/>
            <person name="Watanabe K."/>
        </authorList>
    </citation>
    <scope>NUCLEOTIDE SEQUENCE [LARGE SCALE GENOMIC DNA]</scope>
</reference>
<evidence type="ECO:0000259" key="6">
    <source>
        <dbReference type="Pfam" id="PF15459"/>
    </source>
</evidence>
<feature type="compositionally biased region" description="Basic and acidic residues" evidence="4">
    <location>
        <begin position="277"/>
        <end position="290"/>
    </location>
</feature>
<dbReference type="Proteomes" id="UP001454036">
    <property type="component" value="Unassembled WGS sequence"/>
</dbReference>
<gene>
    <name evidence="7" type="ORF">LIER_42533</name>
</gene>
<dbReference type="InterPro" id="IPR007019">
    <property type="entry name" value="SURF6"/>
</dbReference>
<dbReference type="Pfam" id="PF15459">
    <property type="entry name" value="RRP14"/>
    <property type="match status" value="1"/>
</dbReference>
<feature type="region of interest" description="Disordered" evidence="4">
    <location>
        <begin position="154"/>
        <end position="192"/>
    </location>
</feature>
<name>A0AAV3NK16_LITER</name>
<dbReference type="InterPro" id="IPR029188">
    <property type="entry name" value="Rrp14_N"/>
</dbReference>
<evidence type="ECO:0000256" key="1">
    <source>
        <dbReference type="ARBA" id="ARBA00004123"/>
    </source>
</evidence>
<dbReference type="InterPro" id="IPR029190">
    <property type="entry name" value="Rrp14/SURF6_C"/>
</dbReference>
<feature type="region of interest" description="Disordered" evidence="4">
    <location>
        <begin position="249"/>
        <end position="360"/>
    </location>
</feature>
<comment type="caution">
    <text evidence="7">The sequence shown here is derived from an EMBL/GenBank/DDBJ whole genome shotgun (WGS) entry which is preliminary data.</text>
</comment>
<dbReference type="GO" id="GO:0042274">
    <property type="term" value="P:ribosomal small subunit biogenesis"/>
    <property type="evidence" value="ECO:0007669"/>
    <property type="project" value="TreeGrafter"/>
</dbReference>
<dbReference type="GO" id="GO:0003723">
    <property type="term" value="F:RNA binding"/>
    <property type="evidence" value="ECO:0007669"/>
    <property type="project" value="TreeGrafter"/>
</dbReference>